<sequence length="91" mass="10670">TIFKIVSYDDNTIVVHIIRPDLSYPIEKDILWVDKYLSIRTIYQNGNVVPVDIKLDIQDFNFLTYANAIDESDPFSYTDWAMIVDLNGKFY</sequence>
<protein>
    <submittedName>
        <fullName evidence="1">5968_t:CDS:1</fullName>
    </submittedName>
</protein>
<comment type="caution">
    <text evidence="1">The sequence shown here is derived from an EMBL/GenBank/DDBJ whole genome shotgun (WGS) entry which is preliminary data.</text>
</comment>
<evidence type="ECO:0000313" key="1">
    <source>
        <dbReference type="EMBL" id="CAG8723101.1"/>
    </source>
</evidence>
<dbReference type="AlphaFoldDB" id="A0A9N9I7W7"/>
<dbReference type="Proteomes" id="UP000789375">
    <property type="component" value="Unassembled WGS sequence"/>
</dbReference>
<feature type="non-terminal residue" evidence="1">
    <location>
        <position position="91"/>
    </location>
</feature>
<evidence type="ECO:0000313" key="2">
    <source>
        <dbReference type="Proteomes" id="UP000789375"/>
    </source>
</evidence>
<gene>
    <name evidence="1" type="ORF">FMOSSE_LOCUS15142</name>
</gene>
<reference evidence="1" key="1">
    <citation type="submission" date="2021-06" db="EMBL/GenBank/DDBJ databases">
        <authorList>
            <person name="Kallberg Y."/>
            <person name="Tangrot J."/>
            <person name="Rosling A."/>
        </authorList>
    </citation>
    <scope>NUCLEOTIDE SEQUENCE</scope>
    <source>
        <strain evidence="1">87-6 pot B 2015</strain>
    </source>
</reference>
<accession>A0A9N9I7W7</accession>
<feature type="non-terminal residue" evidence="1">
    <location>
        <position position="1"/>
    </location>
</feature>
<dbReference type="EMBL" id="CAJVPP010014098">
    <property type="protein sequence ID" value="CAG8723101.1"/>
    <property type="molecule type" value="Genomic_DNA"/>
</dbReference>
<proteinExistence type="predicted"/>
<keyword evidence="2" id="KW-1185">Reference proteome</keyword>
<organism evidence="1 2">
    <name type="scientific">Funneliformis mosseae</name>
    <name type="common">Endomycorrhizal fungus</name>
    <name type="synonym">Glomus mosseae</name>
    <dbReference type="NCBI Taxonomy" id="27381"/>
    <lineage>
        <taxon>Eukaryota</taxon>
        <taxon>Fungi</taxon>
        <taxon>Fungi incertae sedis</taxon>
        <taxon>Mucoromycota</taxon>
        <taxon>Glomeromycotina</taxon>
        <taxon>Glomeromycetes</taxon>
        <taxon>Glomerales</taxon>
        <taxon>Glomeraceae</taxon>
        <taxon>Funneliformis</taxon>
    </lineage>
</organism>
<name>A0A9N9I7W7_FUNMO</name>